<evidence type="ECO:0000256" key="2">
    <source>
        <dbReference type="ARBA" id="ARBA00023015"/>
    </source>
</evidence>
<dbReference type="EMBL" id="CP023326">
    <property type="protein sequence ID" value="ATY65420.1"/>
    <property type="molecule type" value="Genomic_DNA"/>
</dbReference>
<sequence length="617" mass="68379">MADFEADLFDLAGGDSDSEGSVVDRRRSASPPAKRGASKAKTSRHDADADSEEEGEAHSGPGSPNSLDSAPMDESDSDDEQPKPRGPEPGGAGTDEEKYPVDGKFRSESEKAEIRAMPELEREQILADRANEIERLRQNRLLRQMVTETQNDERKAKKKRSADSADLDDDEDEDRHGKASRRAATATGGTAMDALRRARADRQKRREDHERRRDVYSPRRGDSDGEASEDDYRRGGGSRTPEKKDEKKDEPKPELRDYERVRLGRNEFAQVCFTPGFEPAITGCFIRIALGPHPDTGIEQYRMAIIKGFTTGRAYALSGPNGTFVTDQYVKAAHGKAVKEFPFIAASSGKFTENEMNRYQVTCHNENVKTPIKTVLNSKIDQINNLLTHNWTNEEIKARVARRNELRKRFDPAERARVARLLEEATVGGDDDRMQELQEELDKLGSQRLAFKTSLGPAKSSAYDSNGGAITKMSTEQDRLAARNKENRRMNQEGVRKAQLREKARMRENELSLSRGEMVKEDPSRRLRTKAKFVHDVNETVAGADGGGSKAASGVSTPATANGTPTVAPIKPGALLPHLAKLQDRSQADSKGLPMIHKPLMDDDVIGSLDLDIDIDI</sequence>
<feature type="compositionally biased region" description="Basic and acidic residues" evidence="5">
    <location>
        <begin position="194"/>
        <end position="223"/>
    </location>
</feature>
<dbReference type="VEuPathDB" id="FungiDB:A9K55_001597"/>
<dbReference type="Gene3D" id="3.90.70.200">
    <property type="entry name" value="Plus-3 domain"/>
    <property type="match status" value="1"/>
</dbReference>
<dbReference type="InterPro" id="IPR004343">
    <property type="entry name" value="Plus-3_dom"/>
</dbReference>
<evidence type="ECO:0000256" key="5">
    <source>
        <dbReference type="SAM" id="MobiDB-lite"/>
    </source>
</evidence>
<dbReference type="GO" id="GO:0003746">
    <property type="term" value="F:translation elongation factor activity"/>
    <property type="evidence" value="ECO:0007669"/>
    <property type="project" value="UniProtKB-KW"/>
</dbReference>
<dbReference type="SUPFAM" id="SSF159042">
    <property type="entry name" value="Plus3-like"/>
    <property type="match status" value="1"/>
</dbReference>
<dbReference type="GO" id="GO:0016593">
    <property type="term" value="C:Cdc73/Paf1 complex"/>
    <property type="evidence" value="ECO:0007669"/>
    <property type="project" value="TreeGrafter"/>
</dbReference>
<feature type="region of interest" description="Disordered" evidence="5">
    <location>
        <begin position="140"/>
        <end position="258"/>
    </location>
</feature>
<protein>
    <submittedName>
        <fullName evidence="7">RNA polymerase II transcription elongation factor</fullName>
    </submittedName>
</protein>
<reference evidence="7 8" key="1">
    <citation type="journal article" date="2017" name="BMC Genomics">
        <title>Chromosome level assembly and secondary metabolite potential of the parasitic fungus Cordyceps militaris.</title>
        <authorList>
            <person name="Kramer G.J."/>
            <person name="Nodwell J.R."/>
        </authorList>
    </citation>
    <scope>NUCLEOTIDE SEQUENCE [LARGE SCALE GENOMIC DNA]</scope>
    <source>
        <strain evidence="7 8">ATCC 34164</strain>
    </source>
</reference>
<evidence type="ECO:0000256" key="1">
    <source>
        <dbReference type="ARBA" id="ARBA00004123"/>
    </source>
</evidence>
<dbReference type="SMART" id="SM00719">
    <property type="entry name" value="Plus3"/>
    <property type="match status" value="1"/>
</dbReference>
<feature type="compositionally biased region" description="Low complexity" evidence="5">
    <location>
        <begin position="183"/>
        <end position="193"/>
    </location>
</feature>
<dbReference type="PROSITE" id="PS51360">
    <property type="entry name" value="PLUS3"/>
    <property type="match status" value="1"/>
</dbReference>
<keyword evidence="7" id="KW-0648">Protein biosynthesis</keyword>
<comment type="subcellular location">
    <subcellularLocation>
        <location evidence="1">Nucleus</location>
    </subcellularLocation>
</comment>
<feature type="region of interest" description="Disordered" evidence="5">
    <location>
        <begin position="542"/>
        <end position="570"/>
    </location>
</feature>
<feature type="region of interest" description="Disordered" evidence="5">
    <location>
        <begin position="457"/>
        <end position="476"/>
    </location>
</feature>
<dbReference type="PANTHER" id="PTHR13115:SF8">
    <property type="entry name" value="RNA POLYMERASE-ASSOCIATED PROTEIN RTF1 HOMOLOG"/>
    <property type="match status" value="1"/>
</dbReference>
<keyword evidence="4" id="KW-0539">Nucleus</keyword>
<keyword evidence="7" id="KW-0251">Elongation factor</keyword>
<evidence type="ECO:0000313" key="7">
    <source>
        <dbReference type="EMBL" id="ATY65420.1"/>
    </source>
</evidence>
<feature type="region of interest" description="Disordered" evidence="5">
    <location>
        <begin position="1"/>
        <end position="119"/>
    </location>
</feature>
<feature type="compositionally biased region" description="Basic and acidic residues" evidence="5">
    <location>
        <begin position="95"/>
        <end position="119"/>
    </location>
</feature>
<feature type="compositionally biased region" description="Basic and acidic residues" evidence="5">
    <location>
        <begin position="230"/>
        <end position="258"/>
    </location>
</feature>
<accession>A0A2H4SQN0</accession>
<keyword evidence="2" id="KW-0805">Transcription regulation</keyword>
<evidence type="ECO:0000256" key="4">
    <source>
        <dbReference type="ARBA" id="ARBA00023242"/>
    </source>
</evidence>
<dbReference type="Proteomes" id="UP000323067">
    <property type="component" value="Chromosome iii"/>
</dbReference>
<dbReference type="AlphaFoldDB" id="A0A2H4SQN0"/>
<keyword evidence="3" id="KW-0804">Transcription</keyword>
<feature type="domain" description="Plus3" evidence="6">
    <location>
        <begin position="252"/>
        <end position="388"/>
    </location>
</feature>
<gene>
    <name evidence="7" type="ORF">A9K55_001597</name>
</gene>
<dbReference type="VEuPathDB" id="FungiDB:CCM_00522"/>
<dbReference type="PANTHER" id="PTHR13115">
    <property type="entry name" value="RNA POLYMERASE-ASSOCIATED PROTEIN RTF1 HOMOLOG"/>
    <property type="match status" value="1"/>
</dbReference>
<dbReference type="InterPro" id="IPR036128">
    <property type="entry name" value="Plus3-like_sf"/>
</dbReference>
<evidence type="ECO:0000313" key="8">
    <source>
        <dbReference type="Proteomes" id="UP000323067"/>
    </source>
</evidence>
<dbReference type="Pfam" id="PF03126">
    <property type="entry name" value="Plus-3"/>
    <property type="match status" value="1"/>
</dbReference>
<evidence type="ECO:0000256" key="3">
    <source>
        <dbReference type="ARBA" id="ARBA00023163"/>
    </source>
</evidence>
<feature type="region of interest" description="Disordered" evidence="5">
    <location>
        <begin position="506"/>
        <end position="526"/>
    </location>
</feature>
<dbReference type="FunFam" id="3.90.70.200:FF:000005">
    <property type="entry name" value="Related to Pol II transcription elongation factor"/>
    <property type="match status" value="1"/>
</dbReference>
<dbReference type="OrthoDB" id="166375at2759"/>
<dbReference type="GO" id="GO:1990269">
    <property type="term" value="F:RNA polymerase II C-terminal domain phosphoserine binding"/>
    <property type="evidence" value="ECO:0007669"/>
    <property type="project" value="TreeGrafter"/>
</dbReference>
<evidence type="ECO:0000259" key="6">
    <source>
        <dbReference type="PROSITE" id="PS51360"/>
    </source>
</evidence>
<name>A0A2H4SQN0_CORMI</name>
<dbReference type="GO" id="GO:0003677">
    <property type="term" value="F:DNA binding"/>
    <property type="evidence" value="ECO:0007669"/>
    <property type="project" value="InterPro"/>
</dbReference>
<proteinExistence type="predicted"/>
<organism evidence="7 8">
    <name type="scientific">Cordyceps militaris</name>
    <name type="common">Caterpillar fungus</name>
    <name type="synonym">Clavaria militaris</name>
    <dbReference type="NCBI Taxonomy" id="73501"/>
    <lineage>
        <taxon>Eukaryota</taxon>
        <taxon>Fungi</taxon>
        <taxon>Dikarya</taxon>
        <taxon>Ascomycota</taxon>
        <taxon>Pezizomycotina</taxon>
        <taxon>Sordariomycetes</taxon>
        <taxon>Hypocreomycetidae</taxon>
        <taxon>Hypocreales</taxon>
        <taxon>Cordycipitaceae</taxon>
        <taxon>Cordyceps</taxon>
    </lineage>
</organism>